<keyword evidence="1" id="KW-0812">Transmembrane</keyword>
<feature type="transmembrane region" description="Helical" evidence="1">
    <location>
        <begin position="94"/>
        <end position="114"/>
    </location>
</feature>
<dbReference type="Proteomes" id="UP000549113">
    <property type="component" value="Unassembled WGS sequence"/>
</dbReference>
<reference evidence="2 3" key="1">
    <citation type="submission" date="2020-08" db="EMBL/GenBank/DDBJ databases">
        <title>Sequencing the genomes of 1000 actinobacteria strains.</title>
        <authorList>
            <person name="Klenk H.-P."/>
        </authorList>
    </citation>
    <scope>NUCLEOTIDE SEQUENCE [LARGE SCALE GENOMIC DNA]</scope>
    <source>
        <strain evidence="2 3">DSM 19600</strain>
    </source>
</reference>
<sequence>MTAPTATTVLSGAPADVPVAAHSSALPIAIAVTRMLMGFYFLWAFFDKVFGLGFATPVERAWINGGSPTTGFLTNATAESPLAAVFNAIAGNPVVDWLFMLGLFGVGFTLLFGIGVRVGAIAGAAMLFLMFLAEFPLTLTGATNPLIDGHIIEMGVMAIVFFGVADQRLSVARVWRTVVGDKTWLW</sequence>
<dbReference type="AlphaFoldDB" id="A0AA40SLN0"/>
<dbReference type="GO" id="GO:0043831">
    <property type="term" value="F:thiosulfate dehydrogenase (quinone) activity"/>
    <property type="evidence" value="ECO:0007669"/>
    <property type="project" value="UniProtKB-EC"/>
</dbReference>
<keyword evidence="3" id="KW-1185">Reference proteome</keyword>
<evidence type="ECO:0000256" key="1">
    <source>
        <dbReference type="SAM" id="Phobius"/>
    </source>
</evidence>
<keyword evidence="2" id="KW-0560">Oxidoreductase</keyword>
<gene>
    <name evidence="2" type="ORF">BKA10_000315</name>
</gene>
<keyword evidence="1" id="KW-1133">Transmembrane helix</keyword>
<evidence type="ECO:0000313" key="2">
    <source>
        <dbReference type="EMBL" id="MBB4138521.1"/>
    </source>
</evidence>
<dbReference type="RefSeq" id="WP_183498299.1">
    <property type="nucleotide sequence ID" value="NZ_BAABCO010000003.1"/>
</dbReference>
<feature type="transmembrane region" description="Helical" evidence="1">
    <location>
        <begin position="146"/>
        <end position="165"/>
    </location>
</feature>
<dbReference type="EMBL" id="JACIFH010000001">
    <property type="protein sequence ID" value="MBB4138521.1"/>
    <property type="molecule type" value="Genomic_DNA"/>
</dbReference>
<organism evidence="2 3">
    <name type="scientific">Microbacterium invictum</name>
    <dbReference type="NCBI Taxonomy" id="515415"/>
    <lineage>
        <taxon>Bacteria</taxon>
        <taxon>Bacillati</taxon>
        <taxon>Actinomycetota</taxon>
        <taxon>Actinomycetes</taxon>
        <taxon>Micrococcales</taxon>
        <taxon>Microbacteriaceae</taxon>
        <taxon>Microbacterium</taxon>
    </lineage>
</organism>
<proteinExistence type="predicted"/>
<protein>
    <submittedName>
        <fullName evidence="2">Thiosulfate dehydrogenase [quinone] large subunit</fullName>
        <ecNumber evidence="2">1.8.5.2</ecNumber>
    </submittedName>
</protein>
<name>A0AA40SLN0_9MICO</name>
<comment type="caution">
    <text evidence="2">The sequence shown here is derived from an EMBL/GenBank/DDBJ whole genome shotgun (WGS) entry which is preliminary data.</text>
</comment>
<feature type="transmembrane region" description="Helical" evidence="1">
    <location>
        <begin position="120"/>
        <end position="139"/>
    </location>
</feature>
<keyword evidence="1" id="KW-0472">Membrane</keyword>
<accession>A0AA40SLN0</accession>
<evidence type="ECO:0000313" key="3">
    <source>
        <dbReference type="Proteomes" id="UP000549113"/>
    </source>
</evidence>
<feature type="transmembrane region" description="Helical" evidence="1">
    <location>
        <begin position="25"/>
        <end position="46"/>
    </location>
</feature>
<dbReference type="EC" id="1.8.5.2" evidence="2"/>